<name>A0A176RW18_9GAMM</name>
<comment type="caution">
    <text evidence="2">The sequence shown here is derived from an EMBL/GenBank/DDBJ whole genome shotgun (WGS) entry which is preliminary data.</text>
</comment>
<gene>
    <name evidence="2" type="ORF">THIOM_004409</name>
</gene>
<keyword evidence="3" id="KW-1185">Reference proteome</keyword>
<evidence type="ECO:0000313" key="2">
    <source>
        <dbReference type="EMBL" id="OAD19915.1"/>
    </source>
</evidence>
<organism evidence="2 3">
    <name type="scientific">Candidatus Thiomargarita nelsonii</name>
    <dbReference type="NCBI Taxonomy" id="1003181"/>
    <lineage>
        <taxon>Bacteria</taxon>
        <taxon>Pseudomonadati</taxon>
        <taxon>Pseudomonadota</taxon>
        <taxon>Gammaproteobacteria</taxon>
        <taxon>Thiotrichales</taxon>
        <taxon>Thiotrichaceae</taxon>
        <taxon>Thiomargarita</taxon>
    </lineage>
</organism>
<keyword evidence="1" id="KW-1133">Transmembrane helix</keyword>
<proteinExistence type="predicted"/>
<reference evidence="2 3" key="1">
    <citation type="submission" date="2016-05" db="EMBL/GenBank/DDBJ databases">
        <title>Single-cell genome of chain-forming Candidatus Thiomargarita nelsonii and comparison to other large sulfur-oxidizing bacteria.</title>
        <authorList>
            <person name="Winkel M."/>
            <person name="Salman V."/>
            <person name="Woyke T."/>
            <person name="Schulz-Vogt H."/>
            <person name="Richter M."/>
            <person name="Flood B."/>
            <person name="Bailey J."/>
            <person name="Amann R."/>
            <person name="Mussmann M."/>
        </authorList>
    </citation>
    <scope>NUCLEOTIDE SEQUENCE [LARGE SCALE GENOMIC DNA]</scope>
    <source>
        <strain evidence="2 3">THI036</strain>
    </source>
</reference>
<keyword evidence="1" id="KW-0812">Transmembrane</keyword>
<dbReference type="EMBL" id="LUTY01002612">
    <property type="protein sequence ID" value="OAD19915.1"/>
    <property type="molecule type" value="Genomic_DNA"/>
</dbReference>
<feature type="transmembrane region" description="Helical" evidence="1">
    <location>
        <begin position="31"/>
        <end position="49"/>
    </location>
</feature>
<accession>A0A176RW18</accession>
<dbReference type="Proteomes" id="UP000076962">
    <property type="component" value="Unassembled WGS sequence"/>
</dbReference>
<protein>
    <submittedName>
        <fullName evidence="2">Uncharacterized protein</fullName>
    </submittedName>
</protein>
<keyword evidence="1" id="KW-0472">Membrane</keyword>
<evidence type="ECO:0000256" key="1">
    <source>
        <dbReference type="SAM" id="Phobius"/>
    </source>
</evidence>
<dbReference type="AlphaFoldDB" id="A0A176RW18"/>
<sequence length="57" mass="6910">MVYFDVKTRFWLSTEALPVKKRSQTVSKSPFLLEIYTFCCIINMLHINFCEKYYVTY</sequence>
<evidence type="ECO:0000313" key="3">
    <source>
        <dbReference type="Proteomes" id="UP000076962"/>
    </source>
</evidence>